<reference evidence="1" key="1">
    <citation type="submission" date="2022-08" db="EMBL/GenBank/DDBJ databases">
        <title>Genome Sequence of Pycnoporus sanguineus.</title>
        <authorList>
            <person name="Buettner E."/>
        </authorList>
    </citation>
    <scope>NUCLEOTIDE SEQUENCE</scope>
    <source>
        <strain evidence="1">CG-C14</strain>
    </source>
</reference>
<keyword evidence="2" id="KW-1185">Reference proteome</keyword>
<evidence type="ECO:0000313" key="2">
    <source>
        <dbReference type="Proteomes" id="UP001144978"/>
    </source>
</evidence>
<protein>
    <submittedName>
        <fullName evidence="1">Uncharacterized protein</fullName>
    </submittedName>
</protein>
<name>A0ACC1Q3R8_9APHY</name>
<dbReference type="EMBL" id="JANSHE010000777">
    <property type="protein sequence ID" value="KAJ3007171.1"/>
    <property type="molecule type" value="Genomic_DNA"/>
</dbReference>
<accession>A0ACC1Q3R8</accession>
<dbReference type="Proteomes" id="UP001144978">
    <property type="component" value="Unassembled WGS sequence"/>
</dbReference>
<comment type="caution">
    <text evidence="1">The sequence shown here is derived from an EMBL/GenBank/DDBJ whole genome shotgun (WGS) entry which is preliminary data.</text>
</comment>
<sequence>MYGHLPTEKHSQCNNHNAIKLANSKDSSHLAATGVGTVDCARHGMKRPASVGDLQKGERYVNMDYLLHSSLSTTTVPSSTISYDIACQYSVKLRRRFDAYSYATREEPDHPLGECGRLDGEGVERGWALANLAAPSTKEMGPGSRRDLLDDVFADQNWHKITKLPEALLTRIKAAVPQREVHVAAFDEYHAALPSEQTSVWLKAVEAWEANPSNSNPFLAVRSHITQATARMQLNKEDSDALRDGTAVILHQDFSSSTMLAAGLDLEEQQLRMGRDLQQMHEHATDLARAQMLERQNVLHRKIQAWTDIQQLFMPGVQALRSHLADESVSHLPHRIALLLPSAASQHIPCTRDILRQEWILREAQAHDALDEIRGRLEVRYHMYHSKDRFARGQRPNTRANNAIQLLHTKLLGDAERYRTAYNALCRLSPQLDKDVTQWSTTLRLLQDSDLRHLAEGENDDPSESRRTMSWIWRTHDLSIDAAQLGGQAVKESLQESLRIEWCKARARARRWTEECALLKEEMRRVIAYHEWSSNAWLLKIARPSATPDYAEGMGAYARRQADIRLRMKASCERAWRYVDLWDRLGTDDAPVVPDTGALTDLSSSTPTQSSL</sequence>
<evidence type="ECO:0000313" key="1">
    <source>
        <dbReference type="EMBL" id="KAJ3007171.1"/>
    </source>
</evidence>
<organism evidence="1 2">
    <name type="scientific">Trametes sanguinea</name>
    <dbReference type="NCBI Taxonomy" id="158606"/>
    <lineage>
        <taxon>Eukaryota</taxon>
        <taxon>Fungi</taxon>
        <taxon>Dikarya</taxon>
        <taxon>Basidiomycota</taxon>
        <taxon>Agaricomycotina</taxon>
        <taxon>Agaricomycetes</taxon>
        <taxon>Polyporales</taxon>
        <taxon>Polyporaceae</taxon>
        <taxon>Trametes</taxon>
    </lineage>
</organism>
<gene>
    <name evidence="1" type="ORF">NUW54_g3646</name>
</gene>
<proteinExistence type="predicted"/>